<gene>
    <name evidence="2" type="ORF">D9K81_04900</name>
</gene>
<evidence type="ECO:0000256" key="1">
    <source>
        <dbReference type="SAM" id="MobiDB-lite"/>
    </source>
</evidence>
<evidence type="ECO:0000313" key="3">
    <source>
        <dbReference type="Proteomes" id="UP000280271"/>
    </source>
</evidence>
<dbReference type="Proteomes" id="UP000280271">
    <property type="component" value="Unassembled WGS sequence"/>
</dbReference>
<organism evidence="2 3">
    <name type="scientific">Acinetobacter chengduensis</name>
    <dbReference type="NCBI Taxonomy" id="2420890"/>
    <lineage>
        <taxon>Bacteria</taxon>
        <taxon>Pseudomonadati</taxon>
        <taxon>Pseudomonadota</taxon>
        <taxon>Gammaproteobacteria</taxon>
        <taxon>Moraxellales</taxon>
        <taxon>Moraxellaceae</taxon>
        <taxon>Acinetobacter</taxon>
    </lineage>
</organism>
<comment type="caution">
    <text evidence="2">The sequence shown here is derived from an EMBL/GenBank/DDBJ whole genome shotgun (WGS) entry which is preliminary data.</text>
</comment>
<feature type="region of interest" description="Disordered" evidence="1">
    <location>
        <begin position="1"/>
        <end position="37"/>
    </location>
</feature>
<feature type="compositionally biased region" description="Polar residues" evidence="1">
    <location>
        <begin position="22"/>
        <end position="35"/>
    </location>
</feature>
<proteinExistence type="predicted"/>
<reference evidence="2 3" key="1">
    <citation type="submission" date="2018-09" db="EMBL/GenBank/DDBJ databases">
        <title>The draft genome of Acinetobacter sp. strains.</title>
        <authorList>
            <person name="Qin J."/>
            <person name="Feng Y."/>
            <person name="Zong Z."/>
        </authorList>
    </citation>
    <scope>NUCLEOTIDE SEQUENCE [LARGE SCALE GENOMIC DNA]</scope>
    <source>
        <strain evidence="2 3">WCHAc060005</strain>
    </source>
</reference>
<feature type="compositionally biased region" description="Polar residues" evidence="1">
    <location>
        <begin position="1"/>
        <end position="13"/>
    </location>
</feature>
<dbReference type="EMBL" id="RCHC01000004">
    <property type="protein sequence ID" value="RLL23094.1"/>
    <property type="molecule type" value="Genomic_DNA"/>
</dbReference>
<protein>
    <submittedName>
        <fullName evidence="2">Uncharacterized protein</fullName>
    </submittedName>
</protein>
<evidence type="ECO:0000313" key="2">
    <source>
        <dbReference type="EMBL" id="RLL23094.1"/>
    </source>
</evidence>
<sequence length="66" mass="7250">MGQFNRPQSQTDISAEMGKQQHAVNTDQHASNIVNDVSKPSDKLDAYSILTINTQFNCNTIGELAL</sequence>
<accession>A0ABX9TXR8</accession>
<keyword evidence="3" id="KW-1185">Reference proteome</keyword>
<dbReference type="RefSeq" id="WP_120374057.1">
    <property type="nucleotide sequence ID" value="NZ_RCHC01000004.1"/>
</dbReference>
<name>A0ABX9TXR8_9GAMM</name>